<gene>
    <name evidence="1" type="ORF">CPSG_08436</name>
</gene>
<accession>E9DFC1</accession>
<protein>
    <submittedName>
        <fullName evidence="1">Predicted protein</fullName>
    </submittedName>
</protein>
<reference evidence="2" key="2">
    <citation type="submission" date="2010-03" db="EMBL/GenBank/DDBJ databases">
        <title>The genome sequence of Coccidioides posadasii strain Silveira.</title>
        <authorList>
            <consortium name="The Broad Institute Genome Sequencing Center for Infectious Disease"/>
            <person name="Neafsey D."/>
            <person name="Orbach M."/>
            <person name="Henn M.R."/>
            <person name="Cole G.T."/>
            <person name="Galgiani J."/>
            <person name="Gardner M.J."/>
            <person name="Kirkland T.N."/>
            <person name="Taylor J.W."/>
            <person name="Young S.K."/>
            <person name="Zeng Q."/>
            <person name="Koehrsen M."/>
            <person name="Alvarado L."/>
            <person name="Berlin A."/>
            <person name="Borenstein D."/>
            <person name="Chapman S.B."/>
            <person name="Chen Z."/>
            <person name="Engels R."/>
            <person name="Freedman E."/>
            <person name="Gellesch M."/>
            <person name="Goldberg J."/>
            <person name="Griggs A."/>
            <person name="Gujja S."/>
            <person name="Heilman E."/>
            <person name="Heiman D."/>
            <person name="Howarth C."/>
            <person name="Jen D."/>
            <person name="Larson L."/>
            <person name="Mehta T."/>
            <person name="Neiman D."/>
            <person name="Park D."/>
            <person name="Pearson M."/>
            <person name="Richards J."/>
            <person name="Roberts A."/>
            <person name="Saif S."/>
            <person name="Shea T."/>
            <person name="Shenoy N."/>
            <person name="Sisk P."/>
            <person name="Stolte C."/>
            <person name="Sykes S."/>
            <person name="Walk T."/>
            <person name="White J."/>
            <person name="Yandava C."/>
            <person name="Haas B."/>
            <person name="Nusbaum C."/>
            <person name="Birren B."/>
        </authorList>
    </citation>
    <scope>NUCLEOTIDE SEQUENCE [LARGE SCALE GENOMIC DNA]</scope>
    <source>
        <strain evidence="2">RMSCC 757 / Silveira</strain>
    </source>
</reference>
<sequence>MGLEAVVRRVINATKGWLKGKIGLFKTQSNAWYVTQIGLISFVPQYDKGQLAFHAPRTSVMALIQFPD</sequence>
<proteinExistence type="predicted"/>
<dbReference type="Proteomes" id="UP000002497">
    <property type="component" value="Unassembled WGS sequence"/>
</dbReference>
<name>E9DFC1_COCPS</name>
<evidence type="ECO:0000313" key="1">
    <source>
        <dbReference type="EMBL" id="EFW14778.1"/>
    </source>
</evidence>
<dbReference type="HOGENOM" id="CLU_2793819_0_0_1"/>
<evidence type="ECO:0000313" key="2">
    <source>
        <dbReference type="Proteomes" id="UP000002497"/>
    </source>
</evidence>
<organism evidence="2">
    <name type="scientific">Coccidioides posadasii (strain RMSCC 757 / Silveira)</name>
    <name type="common">Valley fever fungus</name>
    <dbReference type="NCBI Taxonomy" id="443226"/>
    <lineage>
        <taxon>Eukaryota</taxon>
        <taxon>Fungi</taxon>
        <taxon>Dikarya</taxon>
        <taxon>Ascomycota</taxon>
        <taxon>Pezizomycotina</taxon>
        <taxon>Eurotiomycetes</taxon>
        <taxon>Eurotiomycetidae</taxon>
        <taxon>Onygenales</taxon>
        <taxon>Onygenaceae</taxon>
        <taxon>Coccidioides</taxon>
    </lineage>
</organism>
<keyword evidence="2" id="KW-1185">Reference proteome</keyword>
<dbReference type="AlphaFoldDB" id="E9DFC1"/>
<dbReference type="VEuPathDB" id="FungiDB:CPSG_08436"/>
<dbReference type="EMBL" id="GL636503">
    <property type="protein sequence ID" value="EFW14778.1"/>
    <property type="molecule type" value="Genomic_DNA"/>
</dbReference>
<reference evidence="2" key="1">
    <citation type="journal article" date="2010" name="Genome Res.">
        <title>Population genomic sequencing of Coccidioides fungi reveals recent hybridization and transposon control.</title>
        <authorList>
            <person name="Neafsey D.E."/>
            <person name="Barker B.M."/>
            <person name="Sharpton T.J."/>
            <person name="Stajich J.E."/>
            <person name="Park D.J."/>
            <person name="Whiston E."/>
            <person name="Hung C.-Y."/>
            <person name="McMahan C."/>
            <person name="White J."/>
            <person name="Sykes S."/>
            <person name="Heiman D."/>
            <person name="Young S."/>
            <person name="Zeng Q."/>
            <person name="Abouelleil A."/>
            <person name="Aftuck L."/>
            <person name="Bessette D."/>
            <person name="Brown A."/>
            <person name="FitzGerald M."/>
            <person name="Lui A."/>
            <person name="Macdonald J.P."/>
            <person name="Priest M."/>
            <person name="Orbach M.J."/>
            <person name="Galgiani J.N."/>
            <person name="Kirkland T.N."/>
            <person name="Cole G.T."/>
            <person name="Birren B.W."/>
            <person name="Henn M.R."/>
            <person name="Taylor J.W."/>
            <person name="Rounsley S.D."/>
        </authorList>
    </citation>
    <scope>NUCLEOTIDE SEQUENCE [LARGE SCALE GENOMIC DNA]</scope>
    <source>
        <strain evidence="2">RMSCC 757 / Silveira</strain>
    </source>
</reference>